<reference evidence="7 8" key="1">
    <citation type="submission" date="2020-12" db="EMBL/GenBank/DDBJ databases">
        <title>FDA dAtabase for Regulatory Grade micrObial Sequences (FDA-ARGOS): Supporting development and validation of Infectious Disease Dx tests.</title>
        <authorList>
            <person name="Sproer C."/>
            <person name="Gronow S."/>
            <person name="Severitt S."/>
            <person name="Schroder I."/>
            <person name="Tallon L."/>
            <person name="Sadzewicz L."/>
            <person name="Zhao X."/>
            <person name="Boylan J."/>
            <person name="Ott S."/>
            <person name="Bowen H."/>
            <person name="Vavikolanu K."/>
            <person name="Mehta A."/>
            <person name="Aluvathingal J."/>
            <person name="Nadendla S."/>
            <person name="Lowell S."/>
            <person name="Myers T."/>
            <person name="Yan Y."/>
            <person name="Sichtig H."/>
        </authorList>
    </citation>
    <scope>NUCLEOTIDE SEQUENCE [LARGE SCALE GENOMIC DNA]</scope>
    <source>
        <strain evidence="7 8">FDAARGOS_1053</strain>
    </source>
</reference>
<dbReference type="GeneID" id="92760215"/>
<dbReference type="InterPro" id="IPR002792">
    <property type="entry name" value="TRAM_dom"/>
</dbReference>
<evidence type="ECO:0000256" key="2">
    <source>
        <dbReference type="ARBA" id="ARBA00022679"/>
    </source>
</evidence>
<dbReference type="GO" id="GO:0070041">
    <property type="term" value="F:rRNA (uridine-C5-)-methyltransferase activity"/>
    <property type="evidence" value="ECO:0007669"/>
    <property type="project" value="TreeGrafter"/>
</dbReference>
<accession>A0A7T4EDY2</accession>
<dbReference type="InterPro" id="IPR029063">
    <property type="entry name" value="SAM-dependent_MTases_sf"/>
</dbReference>
<feature type="binding site" evidence="4">
    <location>
        <position position="246"/>
    </location>
    <ligand>
        <name>S-adenosyl-L-methionine</name>
        <dbReference type="ChEBI" id="CHEBI:59789"/>
    </ligand>
</feature>
<dbReference type="PROSITE" id="PS51687">
    <property type="entry name" value="SAM_MT_RNA_M5U"/>
    <property type="match status" value="1"/>
</dbReference>
<dbReference type="Gene3D" id="2.40.50.1070">
    <property type="match status" value="1"/>
</dbReference>
<feature type="active site" description="Nucleophile" evidence="4">
    <location>
        <position position="370"/>
    </location>
</feature>
<keyword evidence="2 4" id="KW-0808">Transferase</keyword>
<evidence type="ECO:0000256" key="3">
    <source>
        <dbReference type="ARBA" id="ARBA00022691"/>
    </source>
</evidence>
<dbReference type="InterPro" id="IPR012340">
    <property type="entry name" value="NA-bd_OB-fold"/>
</dbReference>
<dbReference type="Gene3D" id="3.40.50.150">
    <property type="entry name" value="Vaccinia Virus protein VP39"/>
    <property type="match status" value="2"/>
</dbReference>
<feature type="active site" evidence="5">
    <location>
        <position position="370"/>
    </location>
</feature>
<dbReference type="InterPro" id="IPR010280">
    <property type="entry name" value="U5_MeTrfase_fam"/>
</dbReference>
<dbReference type="Gene3D" id="2.40.50.140">
    <property type="entry name" value="Nucleic acid-binding proteins"/>
    <property type="match status" value="1"/>
</dbReference>
<dbReference type="PANTHER" id="PTHR11061:SF30">
    <property type="entry name" value="TRNA (URACIL(54)-C(5))-METHYLTRANSFERASE"/>
    <property type="match status" value="1"/>
</dbReference>
<dbReference type="EMBL" id="CP066007">
    <property type="protein sequence ID" value="QQB45611.1"/>
    <property type="molecule type" value="Genomic_DNA"/>
</dbReference>
<feature type="binding site" evidence="4">
    <location>
        <position position="282"/>
    </location>
    <ligand>
        <name>S-adenosyl-L-methionine</name>
        <dbReference type="ChEBI" id="CHEBI:59789"/>
    </ligand>
</feature>
<feature type="domain" description="TRAM" evidence="6">
    <location>
        <begin position="13"/>
        <end position="71"/>
    </location>
</feature>
<dbReference type="Pfam" id="PF01938">
    <property type="entry name" value="TRAM"/>
    <property type="match status" value="1"/>
</dbReference>
<feature type="binding site" evidence="4">
    <location>
        <position position="343"/>
    </location>
    <ligand>
        <name>S-adenosyl-L-methionine</name>
        <dbReference type="ChEBI" id="CHEBI:59789"/>
    </ligand>
</feature>
<dbReference type="PANTHER" id="PTHR11061">
    <property type="entry name" value="RNA M5U METHYLTRANSFERASE"/>
    <property type="match status" value="1"/>
</dbReference>
<dbReference type="PROSITE" id="PS50926">
    <property type="entry name" value="TRAM"/>
    <property type="match status" value="1"/>
</dbReference>
<dbReference type="OrthoDB" id="9804590at2"/>
<dbReference type="AlphaFoldDB" id="A0A7T4EDY2"/>
<evidence type="ECO:0000256" key="4">
    <source>
        <dbReference type="PROSITE-ProRule" id="PRU01024"/>
    </source>
</evidence>
<keyword evidence="1 4" id="KW-0489">Methyltransferase</keyword>
<proteinExistence type="inferred from homology"/>
<dbReference type="GO" id="GO:0070475">
    <property type="term" value="P:rRNA base methylation"/>
    <property type="evidence" value="ECO:0007669"/>
    <property type="project" value="TreeGrafter"/>
</dbReference>
<evidence type="ECO:0000256" key="1">
    <source>
        <dbReference type="ARBA" id="ARBA00022603"/>
    </source>
</evidence>
<evidence type="ECO:0000259" key="6">
    <source>
        <dbReference type="PROSITE" id="PS50926"/>
    </source>
</evidence>
<dbReference type="PROSITE" id="PS01230">
    <property type="entry name" value="TRMA_1"/>
    <property type="match status" value="1"/>
</dbReference>
<comment type="similarity">
    <text evidence="4">Belongs to the class I-like SAM-binding methyltransferase superfamily. RNA M5U methyltransferase family.</text>
</comment>
<dbReference type="RefSeq" id="WP_084036298.1">
    <property type="nucleotide sequence ID" value="NZ_CP066007.1"/>
</dbReference>
<dbReference type="SUPFAM" id="SSF50249">
    <property type="entry name" value="Nucleic acid-binding proteins"/>
    <property type="match status" value="1"/>
</dbReference>
<protein>
    <submittedName>
        <fullName evidence="7">Class I SAM-dependent RNA methyltransferase</fullName>
    </submittedName>
</protein>
<dbReference type="Proteomes" id="UP000596145">
    <property type="component" value="Chromosome"/>
</dbReference>
<dbReference type="SUPFAM" id="SSF53335">
    <property type="entry name" value="S-adenosyl-L-methionine-dependent methyltransferases"/>
    <property type="match status" value="1"/>
</dbReference>
<sequence length="414" mass="44692">MSDIDPTGAQPAEVNVGMSMRLRADRPAHGGESIGTVNDQVVFLEGALPGDLVTATITQKKKRFLRAVVDTVDEAGSYRGPSRCPAAADGAGCCDFHDVRPEKEAELKETILIDQLHRIGRFDGELPAPEIVDIDTRPGYRTRARFGVNRQGRAGVRKRHSNDIVCTRCSAIDPRIYDVVEEHTFTPGAEVVCAVDSTGEVHVVETVRAPRGKRVSNRGRLVAGSKLVNEKVEDTPFAFPVTGFWQAHKDVPAIFSSLIQEATKDDHFAGGTDQPLVGWDLYGGVGALAPAVVAALADPVADVISVDTTNVRDWQGSDQVAFARGDVAKTIPSLPQPALVILDPPRTGAGTMTIADIAMRRPQRVVHFGCDPATCARDLRTWVDNGFHIDRIFLVNAFPGSYHFETVVSLSAAQ</sequence>
<evidence type="ECO:0000256" key="5">
    <source>
        <dbReference type="PROSITE-ProRule" id="PRU10015"/>
    </source>
</evidence>
<evidence type="ECO:0000313" key="8">
    <source>
        <dbReference type="Proteomes" id="UP000596145"/>
    </source>
</evidence>
<feature type="binding site" evidence="4">
    <location>
        <position position="298"/>
    </location>
    <ligand>
        <name>S-adenosyl-L-methionine</name>
        <dbReference type="ChEBI" id="CHEBI:59789"/>
    </ligand>
</feature>
<name>A0A7T4EDY2_9CORY</name>
<organism evidence="7 8">
    <name type="scientific">Corynebacterium glucuronolyticum</name>
    <dbReference type="NCBI Taxonomy" id="39791"/>
    <lineage>
        <taxon>Bacteria</taxon>
        <taxon>Bacillati</taxon>
        <taxon>Actinomycetota</taxon>
        <taxon>Actinomycetes</taxon>
        <taxon>Mycobacteriales</taxon>
        <taxon>Corynebacteriaceae</taxon>
        <taxon>Corynebacterium</taxon>
    </lineage>
</organism>
<keyword evidence="3 4" id="KW-0949">S-adenosyl-L-methionine</keyword>
<gene>
    <name evidence="7" type="ORF">I6I10_08835</name>
</gene>
<evidence type="ECO:0000313" key="7">
    <source>
        <dbReference type="EMBL" id="QQB45611.1"/>
    </source>
</evidence>
<dbReference type="InterPro" id="IPR030390">
    <property type="entry name" value="MeTrfase_TrmA_AS"/>
</dbReference>